<dbReference type="PANTHER" id="PTHR24012">
    <property type="entry name" value="RNA BINDING PROTEIN"/>
    <property type="match status" value="1"/>
</dbReference>
<dbReference type="InterPro" id="IPR035979">
    <property type="entry name" value="RBD_domain_sf"/>
</dbReference>
<dbReference type="AlphaFoldDB" id="A0A8H5LK44"/>
<feature type="domain" description="RRM" evidence="4">
    <location>
        <begin position="59"/>
        <end position="145"/>
    </location>
</feature>
<reference evidence="5 6" key="1">
    <citation type="journal article" date="2020" name="ISME J.">
        <title>Uncovering the hidden diversity of litter-decomposition mechanisms in mushroom-forming fungi.</title>
        <authorList>
            <person name="Floudas D."/>
            <person name="Bentzer J."/>
            <person name="Ahren D."/>
            <person name="Johansson T."/>
            <person name="Persson P."/>
            <person name="Tunlid A."/>
        </authorList>
    </citation>
    <scope>NUCLEOTIDE SEQUENCE [LARGE SCALE GENOMIC DNA]</scope>
    <source>
        <strain evidence="5 6">CBS 291.85</strain>
    </source>
</reference>
<sequence length="324" mass="36360">MFSNALRASIRHTLAATKPSRLTPSRLTRASNPSIVTAALSCALRRTFSASHVATQEKRVVRVHNLPFDAQEEDLKKAVEEFGPVKGVFITRKSGRDSAYRTSAEIFFESSEHASACFTRLSTAEEPVLFDVRKLKPVLTEVSRLDSDTLYVEDLPSGVQPGDLRRVFSPFGEVKFVSTGKQNQAYVQFSDKETADRILEAHQKDPIMLDNKTLTIDKGHVWQEGEPSKELYFSNFPGTKSEMQDLIDRSGLKVEDLRLLRQRRNYYRNGFIALKSVEDATAMMQFLTKERDGLRVGFALNHPKEKKLKTNAATSGDAQTQVAA</sequence>
<protein>
    <recommendedName>
        <fullName evidence="4">RRM domain-containing protein</fullName>
    </recommendedName>
</protein>
<evidence type="ECO:0000313" key="6">
    <source>
        <dbReference type="Proteomes" id="UP000559256"/>
    </source>
</evidence>
<evidence type="ECO:0000313" key="5">
    <source>
        <dbReference type="EMBL" id="KAF5359993.1"/>
    </source>
</evidence>
<dbReference type="InterPro" id="IPR000504">
    <property type="entry name" value="RRM_dom"/>
</dbReference>
<dbReference type="Proteomes" id="UP000559256">
    <property type="component" value="Unassembled WGS sequence"/>
</dbReference>
<dbReference type="PROSITE" id="PS50102">
    <property type="entry name" value="RRM"/>
    <property type="match status" value="2"/>
</dbReference>
<evidence type="ECO:0000256" key="2">
    <source>
        <dbReference type="ARBA" id="ARBA00022884"/>
    </source>
</evidence>
<dbReference type="GO" id="GO:0003723">
    <property type="term" value="F:RNA binding"/>
    <property type="evidence" value="ECO:0007669"/>
    <property type="project" value="UniProtKB-UniRule"/>
</dbReference>
<evidence type="ECO:0000259" key="4">
    <source>
        <dbReference type="PROSITE" id="PS50102"/>
    </source>
</evidence>
<evidence type="ECO:0000256" key="3">
    <source>
        <dbReference type="PROSITE-ProRule" id="PRU00176"/>
    </source>
</evidence>
<dbReference type="Pfam" id="PF00076">
    <property type="entry name" value="RRM_1"/>
    <property type="match status" value="2"/>
</dbReference>
<dbReference type="Gene3D" id="3.30.70.330">
    <property type="match status" value="3"/>
</dbReference>
<name>A0A8H5LK44_9AGAR</name>
<keyword evidence="1" id="KW-0677">Repeat</keyword>
<proteinExistence type="predicted"/>
<keyword evidence="6" id="KW-1185">Reference proteome</keyword>
<accession>A0A8H5LK44</accession>
<dbReference type="InterPro" id="IPR012677">
    <property type="entry name" value="Nucleotide-bd_a/b_plait_sf"/>
</dbReference>
<dbReference type="CDD" id="cd00590">
    <property type="entry name" value="RRM_SF"/>
    <property type="match status" value="3"/>
</dbReference>
<organism evidence="5 6">
    <name type="scientific">Tetrapyrgos nigripes</name>
    <dbReference type="NCBI Taxonomy" id="182062"/>
    <lineage>
        <taxon>Eukaryota</taxon>
        <taxon>Fungi</taxon>
        <taxon>Dikarya</taxon>
        <taxon>Basidiomycota</taxon>
        <taxon>Agaricomycotina</taxon>
        <taxon>Agaricomycetes</taxon>
        <taxon>Agaricomycetidae</taxon>
        <taxon>Agaricales</taxon>
        <taxon>Marasmiineae</taxon>
        <taxon>Marasmiaceae</taxon>
        <taxon>Tetrapyrgos</taxon>
    </lineage>
</organism>
<comment type="caution">
    <text evidence="5">The sequence shown here is derived from an EMBL/GenBank/DDBJ whole genome shotgun (WGS) entry which is preliminary data.</text>
</comment>
<dbReference type="OrthoDB" id="2967419at2759"/>
<dbReference type="SMART" id="SM00360">
    <property type="entry name" value="RRM"/>
    <property type="match status" value="2"/>
</dbReference>
<dbReference type="SUPFAM" id="SSF54928">
    <property type="entry name" value="RNA-binding domain, RBD"/>
    <property type="match status" value="2"/>
</dbReference>
<gene>
    <name evidence="5" type="ORF">D9758_007638</name>
</gene>
<dbReference type="EMBL" id="JAACJM010000045">
    <property type="protein sequence ID" value="KAF5359993.1"/>
    <property type="molecule type" value="Genomic_DNA"/>
</dbReference>
<evidence type="ECO:0000256" key="1">
    <source>
        <dbReference type="ARBA" id="ARBA00022737"/>
    </source>
</evidence>
<feature type="domain" description="RRM" evidence="4">
    <location>
        <begin position="148"/>
        <end position="221"/>
    </location>
</feature>
<keyword evidence="2 3" id="KW-0694">RNA-binding</keyword>